<dbReference type="KEGG" id="more:E1B28_003298"/>
<dbReference type="Proteomes" id="UP001049176">
    <property type="component" value="Chromosome 11"/>
</dbReference>
<evidence type="ECO:0000256" key="1">
    <source>
        <dbReference type="SAM" id="MobiDB-lite"/>
    </source>
</evidence>
<feature type="region of interest" description="Disordered" evidence="1">
    <location>
        <begin position="23"/>
        <end position="60"/>
    </location>
</feature>
<dbReference type="EMBL" id="CM032191">
    <property type="protein sequence ID" value="KAG7085755.1"/>
    <property type="molecule type" value="Genomic_DNA"/>
</dbReference>
<evidence type="ECO:0000313" key="2">
    <source>
        <dbReference type="EMBL" id="KAG7085755.1"/>
    </source>
</evidence>
<protein>
    <submittedName>
        <fullName evidence="2">Uncharacterized protein</fullName>
    </submittedName>
</protein>
<accession>A0A9P7RLN9</accession>
<name>A0A9P7RLN9_9AGAR</name>
<dbReference type="AlphaFoldDB" id="A0A9P7RLN9"/>
<dbReference type="GeneID" id="66072374"/>
<reference evidence="2" key="1">
    <citation type="journal article" date="2021" name="Genome Biol. Evol.">
        <title>The assembled and annotated genome of the fairy-ring fungus Marasmius oreades.</title>
        <authorList>
            <person name="Hiltunen M."/>
            <person name="Ament-Velasquez S.L."/>
            <person name="Johannesson H."/>
        </authorList>
    </citation>
    <scope>NUCLEOTIDE SEQUENCE</scope>
    <source>
        <strain evidence="2">03SP1</strain>
    </source>
</reference>
<gene>
    <name evidence="2" type="ORF">E1B28_003298</name>
</gene>
<sequence length="116" mass="12826">MFHVRNGILGRRLDLHRSGQLSRLGSLLTPPPTQASRATPASGHLRAARTRSAEKSDVSVATHPVQRRAFNDTVERKCSTSCPVLPSIDYLWTPWGISSSLHKLGATNFRLGMRDH</sequence>
<organism evidence="2 3">
    <name type="scientific">Marasmius oreades</name>
    <name type="common">fairy-ring Marasmius</name>
    <dbReference type="NCBI Taxonomy" id="181124"/>
    <lineage>
        <taxon>Eukaryota</taxon>
        <taxon>Fungi</taxon>
        <taxon>Dikarya</taxon>
        <taxon>Basidiomycota</taxon>
        <taxon>Agaricomycotina</taxon>
        <taxon>Agaricomycetes</taxon>
        <taxon>Agaricomycetidae</taxon>
        <taxon>Agaricales</taxon>
        <taxon>Marasmiineae</taxon>
        <taxon>Marasmiaceae</taxon>
        <taxon>Marasmius</taxon>
    </lineage>
</organism>
<keyword evidence="3" id="KW-1185">Reference proteome</keyword>
<dbReference type="RefSeq" id="XP_043002226.1">
    <property type="nucleotide sequence ID" value="XM_043160270.1"/>
</dbReference>
<proteinExistence type="predicted"/>
<comment type="caution">
    <text evidence="2">The sequence shown here is derived from an EMBL/GenBank/DDBJ whole genome shotgun (WGS) entry which is preliminary data.</text>
</comment>
<evidence type="ECO:0000313" key="3">
    <source>
        <dbReference type="Proteomes" id="UP001049176"/>
    </source>
</evidence>